<sequence>MSELLFMLMIILKEGMELLALKRNHLKVKSIRVMLVMTCCLILHLMWRGILSEWPVLLQMLLAGSLICDIIIICSNKLVSNLGGNIK</sequence>
<dbReference type="AlphaFoldDB" id="A0A173R373"/>
<comment type="caution">
    <text evidence="1">The sequence shown here is derived from an EMBL/GenBank/DDBJ whole genome shotgun (WGS) entry which is preliminary data.</text>
</comment>
<proteinExistence type="predicted"/>
<organism evidence="1 2">
    <name type="scientific">Turicibacter sanguinis</name>
    <dbReference type="NCBI Taxonomy" id="154288"/>
    <lineage>
        <taxon>Bacteria</taxon>
        <taxon>Bacillati</taxon>
        <taxon>Bacillota</taxon>
        <taxon>Erysipelotrichia</taxon>
        <taxon>Erysipelotrichales</taxon>
        <taxon>Turicibacteraceae</taxon>
        <taxon>Turicibacter</taxon>
    </lineage>
</organism>
<evidence type="ECO:0000313" key="2">
    <source>
        <dbReference type="Proteomes" id="UP000487649"/>
    </source>
</evidence>
<dbReference type="EMBL" id="WMQE01000008">
    <property type="protein sequence ID" value="MTK20800.1"/>
    <property type="molecule type" value="Genomic_DNA"/>
</dbReference>
<reference evidence="1 2" key="1">
    <citation type="journal article" date="2019" name="Nat. Med.">
        <title>A library of human gut bacterial isolates paired with longitudinal multiomics data enables mechanistic microbiome research.</title>
        <authorList>
            <person name="Poyet M."/>
            <person name="Groussin M."/>
            <person name="Gibbons S.M."/>
            <person name="Avila-Pacheco J."/>
            <person name="Jiang X."/>
            <person name="Kearney S.M."/>
            <person name="Perrotta A.R."/>
            <person name="Berdy B."/>
            <person name="Zhao S."/>
            <person name="Lieberman T.D."/>
            <person name="Swanson P.K."/>
            <person name="Smith M."/>
            <person name="Roesemann S."/>
            <person name="Alexander J.E."/>
            <person name="Rich S.A."/>
            <person name="Livny J."/>
            <person name="Vlamakis H."/>
            <person name="Clish C."/>
            <person name="Bullock K."/>
            <person name="Deik A."/>
            <person name="Scott J."/>
            <person name="Pierce K.A."/>
            <person name="Xavier R.J."/>
            <person name="Alm E.J."/>
        </authorList>
    </citation>
    <scope>NUCLEOTIDE SEQUENCE [LARGE SCALE GENOMIC DNA]</scope>
    <source>
        <strain evidence="1 2">BIOML-A198</strain>
    </source>
</reference>
<dbReference type="Proteomes" id="UP000487649">
    <property type="component" value="Unassembled WGS sequence"/>
</dbReference>
<accession>A0A173R373</accession>
<protein>
    <submittedName>
        <fullName evidence="1">Uncharacterized protein</fullName>
    </submittedName>
</protein>
<name>A0A173R373_9FIRM</name>
<gene>
    <name evidence="1" type="ORF">GMA92_05025</name>
</gene>
<dbReference type="GeneID" id="60059989"/>
<dbReference type="RefSeq" id="WP_006783781.1">
    <property type="nucleotide sequence ID" value="NZ_CABJBH010000013.1"/>
</dbReference>
<evidence type="ECO:0000313" key="1">
    <source>
        <dbReference type="EMBL" id="MTK20800.1"/>
    </source>
</evidence>